<dbReference type="STRING" id="940295.EYM_04080"/>
<accession>A0A0U3FQ78</accession>
<evidence type="ECO:0000256" key="1">
    <source>
        <dbReference type="SAM" id="Phobius"/>
    </source>
</evidence>
<dbReference type="EMBL" id="CP006867">
    <property type="protein sequence ID" value="ALU12463.1"/>
    <property type="molecule type" value="Genomic_DNA"/>
</dbReference>
<dbReference type="Proteomes" id="UP000060778">
    <property type="component" value="Chromosome"/>
</dbReference>
<feature type="transmembrane region" description="Helical" evidence="1">
    <location>
        <begin position="34"/>
        <end position="55"/>
    </location>
</feature>
<keyword evidence="1" id="KW-1133">Transmembrane helix</keyword>
<proteinExistence type="predicted"/>
<keyword evidence="1" id="KW-0812">Transmembrane</keyword>
<evidence type="ECO:0000313" key="2">
    <source>
        <dbReference type="EMBL" id="ALU12463.1"/>
    </source>
</evidence>
<keyword evidence="1" id="KW-0472">Membrane</keyword>
<organism evidence="2 3">
    <name type="scientific">Ignicoccus islandicus DSM 13165</name>
    <dbReference type="NCBI Taxonomy" id="940295"/>
    <lineage>
        <taxon>Archaea</taxon>
        <taxon>Thermoproteota</taxon>
        <taxon>Thermoprotei</taxon>
        <taxon>Desulfurococcales</taxon>
        <taxon>Desulfurococcaceae</taxon>
        <taxon>Ignicoccus</taxon>
    </lineage>
</organism>
<name>A0A0U3FQ78_9CREN</name>
<dbReference type="KEGG" id="iis:EYM_04080"/>
<evidence type="ECO:0000313" key="3">
    <source>
        <dbReference type="Proteomes" id="UP000060778"/>
    </source>
</evidence>
<feature type="transmembrane region" description="Helical" evidence="1">
    <location>
        <begin position="7"/>
        <end position="28"/>
    </location>
</feature>
<sequence>MNYNKFLVSLVIAGLISTVIGYGLLGYYFALNVFISSLSFALALIVSTFVVEVICNWSGYC</sequence>
<protein>
    <submittedName>
        <fullName evidence="2">Uncharacterized protein</fullName>
    </submittedName>
</protein>
<keyword evidence="3" id="KW-1185">Reference proteome</keyword>
<gene>
    <name evidence="2" type="ORF">EYM_04080</name>
</gene>
<reference evidence="2 3" key="1">
    <citation type="submission" date="2013-11" db="EMBL/GenBank/DDBJ databases">
        <title>Comparative genomics of Ignicoccus.</title>
        <authorList>
            <person name="Podar M."/>
        </authorList>
    </citation>
    <scope>NUCLEOTIDE SEQUENCE [LARGE SCALE GENOMIC DNA]</scope>
    <source>
        <strain evidence="2 3">DSM 13165</strain>
    </source>
</reference>
<dbReference type="AlphaFoldDB" id="A0A0U3FQ78"/>